<evidence type="ECO:0000256" key="1">
    <source>
        <dbReference type="ARBA" id="ARBA00001096"/>
    </source>
</evidence>
<dbReference type="EC" id="5.1.3.15" evidence="4"/>
<accession>A0A3S5EWC1</accession>
<protein>
    <recommendedName>
        <fullName evidence="4">Putative glucose-6-phosphate 1-epimerase</fullName>
        <ecNumber evidence="4">5.1.3.15</ecNumber>
    </recommendedName>
</protein>
<dbReference type="GO" id="GO:0030246">
    <property type="term" value="F:carbohydrate binding"/>
    <property type="evidence" value="ECO:0007669"/>
    <property type="project" value="UniProtKB-UniRule"/>
</dbReference>
<feature type="compositionally biased region" description="Polar residues" evidence="5">
    <location>
        <begin position="1"/>
        <end position="16"/>
    </location>
</feature>
<dbReference type="EMBL" id="LR134477">
    <property type="protein sequence ID" value="VEI15028.1"/>
    <property type="molecule type" value="Genomic_DNA"/>
</dbReference>
<dbReference type="InterPro" id="IPR008183">
    <property type="entry name" value="Aldose_1/G6P_1-epimerase"/>
</dbReference>
<dbReference type="InterPro" id="IPR025532">
    <property type="entry name" value="G6P_1-epimerase"/>
</dbReference>
<dbReference type="GO" id="GO:0047938">
    <property type="term" value="F:glucose-6-phosphate 1-epimerase activity"/>
    <property type="evidence" value="ECO:0007669"/>
    <property type="project" value="UniProtKB-UniRule"/>
</dbReference>
<keyword evidence="3 4" id="KW-0413">Isomerase</keyword>
<gene>
    <name evidence="6" type="primary">yeaD</name>
    <name evidence="6" type="ORF">NCTC10951_00912</name>
</gene>
<dbReference type="OrthoDB" id="9790727at2"/>
<dbReference type="PANTHER" id="PTHR11122:SF13">
    <property type="entry name" value="GLUCOSE-6-PHOSPHATE 1-EPIMERASE"/>
    <property type="match status" value="1"/>
</dbReference>
<dbReference type="GO" id="GO:0005975">
    <property type="term" value="P:carbohydrate metabolic process"/>
    <property type="evidence" value="ECO:0007669"/>
    <property type="project" value="InterPro"/>
</dbReference>
<dbReference type="PIRSF" id="PIRSF016020">
    <property type="entry name" value="PHexose_mutarotase"/>
    <property type="match status" value="1"/>
</dbReference>
<evidence type="ECO:0000256" key="4">
    <source>
        <dbReference type="PIRNR" id="PIRNR016020"/>
    </source>
</evidence>
<dbReference type="SUPFAM" id="SSF74650">
    <property type="entry name" value="Galactose mutarotase-like"/>
    <property type="match status" value="1"/>
</dbReference>
<dbReference type="InterPro" id="IPR011013">
    <property type="entry name" value="Gal_mutarotase_sf_dom"/>
</dbReference>
<name>A0A3S5EWC1_ACTVI</name>
<evidence type="ECO:0000256" key="3">
    <source>
        <dbReference type="ARBA" id="ARBA00023235"/>
    </source>
</evidence>
<dbReference type="Pfam" id="PF01263">
    <property type="entry name" value="Aldose_epim"/>
    <property type="match status" value="1"/>
</dbReference>
<organism evidence="6 7">
    <name type="scientific">Actinomyces viscosus</name>
    <dbReference type="NCBI Taxonomy" id="1656"/>
    <lineage>
        <taxon>Bacteria</taxon>
        <taxon>Bacillati</taxon>
        <taxon>Actinomycetota</taxon>
        <taxon>Actinomycetes</taxon>
        <taxon>Actinomycetales</taxon>
        <taxon>Actinomycetaceae</taxon>
        <taxon>Actinomyces</taxon>
    </lineage>
</organism>
<comment type="catalytic activity">
    <reaction evidence="1">
        <text>alpha-D-glucose 6-phosphate = beta-D-glucose 6-phosphate</text>
        <dbReference type="Rhea" id="RHEA:16249"/>
        <dbReference type="ChEBI" id="CHEBI:58225"/>
        <dbReference type="ChEBI" id="CHEBI:58247"/>
        <dbReference type="EC" id="5.1.3.15"/>
    </reaction>
</comment>
<dbReference type="KEGG" id="avc:NCTC10951_00912"/>
<dbReference type="GO" id="GO:0005737">
    <property type="term" value="C:cytoplasm"/>
    <property type="evidence" value="ECO:0007669"/>
    <property type="project" value="TreeGrafter"/>
</dbReference>
<evidence type="ECO:0000313" key="7">
    <source>
        <dbReference type="Proteomes" id="UP000268658"/>
    </source>
</evidence>
<dbReference type="RefSeq" id="WP_126413624.1">
    <property type="nucleotide sequence ID" value="NZ_JASPER010000048.1"/>
</dbReference>
<evidence type="ECO:0000256" key="5">
    <source>
        <dbReference type="SAM" id="MobiDB-lite"/>
    </source>
</evidence>
<evidence type="ECO:0000256" key="2">
    <source>
        <dbReference type="ARBA" id="ARBA00005866"/>
    </source>
</evidence>
<evidence type="ECO:0000313" key="6">
    <source>
        <dbReference type="EMBL" id="VEI15028.1"/>
    </source>
</evidence>
<dbReference type="Gene3D" id="2.70.98.10">
    <property type="match status" value="1"/>
</dbReference>
<dbReference type="InterPro" id="IPR014718">
    <property type="entry name" value="GH-type_carb-bd"/>
</dbReference>
<dbReference type="CDD" id="cd09020">
    <property type="entry name" value="D-hex-6-P-epi_like"/>
    <property type="match status" value="1"/>
</dbReference>
<reference evidence="6 7" key="1">
    <citation type="submission" date="2018-12" db="EMBL/GenBank/DDBJ databases">
        <authorList>
            <consortium name="Pathogen Informatics"/>
        </authorList>
    </citation>
    <scope>NUCLEOTIDE SEQUENCE [LARGE SCALE GENOMIC DNA]</scope>
    <source>
        <strain evidence="6 7">NCTC10951</strain>
    </source>
</reference>
<dbReference type="AlphaFoldDB" id="A0A3S5EWC1"/>
<sequence length="304" mass="32201">MTAPNVSNQSHSSAAPNQVRLPRTAALGPGLGGQPRLLIDAPAGAAEIYLHGATVTSWVPRGGSEVIFTSRQAVFDGSTAIRGGIPLCLPEFGVGINGDAVPKHGWARIAPWQLRTVTSTDDGGVSALLSVSRDRLTALYEVEVGETLRLGLSLRNDGNEPRTVEAAAHTYLSVHDVTASLISGLAGASYSDNLARSPQEAHRVQEGEVHISGPVDRIYDSAEPVTVTDPGHQRTIRVDKRNAPSTIVWNPWSTYSAPLQDMADDEFPTMVCVESGAVREHAPTIDPGASWSMQVTLSVESTGL</sequence>
<dbReference type="Proteomes" id="UP000268658">
    <property type="component" value="Chromosome"/>
</dbReference>
<feature type="region of interest" description="Disordered" evidence="5">
    <location>
        <begin position="1"/>
        <end position="26"/>
    </location>
</feature>
<proteinExistence type="inferred from homology"/>
<comment type="similarity">
    <text evidence="2 4">Belongs to the glucose-6-phosphate 1-epimerase family.</text>
</comment>
<dbReference type="PANTHER" id="PTHR11122">
    <property type="entry name" value="APOSPORY-ASSOCIATED PROTEIN C-RELATED"/>
    <property type="match status" value="1"/>
</dbReference>